<dbReference type="PANTHER" id="PTHR11229">
    <property type="entry name" value="50S RIBOSOMAL PROTEIN L3"/>
    <property type="match status" value="1"/>
</dbReference>
<dbReference type="EMBL" id="MFRE01000023">
    <property type="protein sequence ID" value="OGH93686.1"/>
    <property type="molecule type" value="Genomic_DNA"/>
</dbReference>
<comment type="caution">
    <text evidence="9">The sequence shown here is derived from an EMBL/GenBank/DDBJ whole genome shotgun (WGS) entry which is preliminary data.</text>
</comment>
<dbReference type="GO" id="GO:0019843">
    <property type="term" value="F:rRNA binding"/>
    <property type="evidence" value="ECO:0007669"/>
    <property type="project" value="UniProtKB-UniRule"/>
</dbReference>
<keyword evidence="4 7" id="KW-0689">Ribosomal protein</keyword>
<dbReference type="Gene3D" id="3.30.160.810">
    <property type="match status" value="1"/>
</dbReference>
<dbReference type="GO" id="GO:0022625">
    <property type="term" value="C:cytosolic large ribosomal subunit"/>
    <property type="evidence" value="ECO:0007669"/>
    <property type="project" value="TreeGrafter"/>
</dbReference>
<comment type="similarity">
    <text evidence="1 7">Belongs to the universal ribosomal protein uL3 family.</text>
</comment>
<organism evidence="9 10">
    <name type="scientific">Candidatus Magasanikbacteria bacterium RIFOXYD2_FULL_41_14</name>
    <dbReference type="NCBI Taxonomy" id="1798709"/>
    <lineage>
        <taxon>Bacteria</taxon>
        <taxon>Candidatus Magasanikiibacteriota</taxon>
    </lineage>
</organism>
<dbReference type="InterPro" id="IPR000597">
    <property type="entry name" value="Ribosomal_uL3"/>
</dbReference>
<gene>
    <name evidence="7" type="primary">rplC</name>
    <name evidence="9" type="ORF">A2538_00585</name>
</gene>
<keyword evidence="3 7" id="KW-0694">RNA-binding</keyword>
<reference evidence="9 10" key="1">
    <citation type="journal article" date="2016" name="Nat. Commun.">
        <title>Thousands of microbial genomes shed light on interconnected biogeochemical processes in an aquifer system.</title>
        <authorList>
            <person name="Anantharaman K."/>
            <person name="Brown C.T."/>
            <person name="Hug L.A."/>
            <person name="Sharon I."/>
            <person name="Castelle C.J."/>
            <person name="Probst A.J."/>
            <person name="Thomas B.C."/>
            <person name="Singh A."/>
            <person name="Wilkins M.J."/>
            <person name="Karaoz U."/>
            <person name="Brodie E.L."/>
            <person name="Williams K.H."/>
            <person name="Hubbard S.S."/>
            <person name="Banfield J.F."/>
        </authorList>
    </citation>
    <scope>NUCLEOTIDE SEQUENCE [LARGE SCALE GENOMIC DNA]</scope>
</reference>
<dbReference type="AlphaFoldDB" id="A0A1F6PBZ9"/>
<dbReference type="HAMAP" id="MF_01325_B">
    <property type="entry name" value="Ribosomal_uL3_B"/>
    <property type="match status" value="1"/>
</dbReference>
<proteinExistence type="inferred from homology"/>
<evidence type="ECO:0000256" key="3">
    <source>
        <dbReference type="ARBA" id="ARBA00022884"/>
    </source>
</evidence>
<dbReference type="FunFam" id="2.40.30.10:FF:000004">
    <property type="entry name" value="50S ribosomal protein L3"/>
    <property type="match status" value="1"/>
</dbReference>
<evidence type="ECO:0000256" key="8">
    <source>
        <dbReference type="SAM" id="MobiDB-lite"/>
    </source>
</evidence>
<comment type="function">
    <text evidence="7">One of the primary rRNA binding proteins, it binds directly near the 3'-end of the 23S rRNA, where it nucleates assembly of the 50S subunit.</text>
</comment>
<dbReference type="InterPro" id="IPR009000">
    <property type="entry name" value="Transl_B-barrel_sf"/>
</dbReference>
<dbReference type="Proteomes" id="UP000178254">
    <property type="component" value="Unassembled WGS sequence"/>
</dbReference>
<dbReference type="Gene3D" id="2.40.30.10">
    <property type="entry name" value="Translation factors"/>
    <property type="match status" value="1"/>
</dbReference>
<name>A0A1F6PBZ9_9BACT</name>
<evidence type="ECO:0000256" key="6">
    <source>
        <dbReference type="ARBA" id="ARBA00035243"/>
    </source>
</evidence>
<sequence length="257" mass="27386">MKFILGKKICMTQLFAPSGVVIPVTQVEAGPCPIVQVKTTEKQNANAVQIGFGSQKKYLVKKPQAGHLAGLADCRWLRDFSTDGATAVKRGDLVTVETFKEGEKVQVMGISKGKGFAGVVKRHHFRGHPASHGHKDSQRAPGSIGAGGVQRVFKGMRMAGHMGSDQVTVKNLEIIKIDLENNQLFIKGALPGSRGELVVITAPGELLVKSGVEVKEEVPTIIEEPTVVTAPEVEVEATETTTVVAPSADESNEEAKA</sequence>
<dbReference type="STRING" id="1798709.A2538_00585"/>
<evidence type="ECO:0000256" key="2">
    <source>
        <dbReference type="ARBA" id="ARBA00022730"/>
    </source>
</evidence>
<dbReference type="Pfam" id="PF00297">
    <property type="entry name" value="Ribosomal_L3"/>
    <property type="match status" value="1"/>
</dbReference>
<protein>
    <recommendedName>
        <fullName evidence="6 7">Large ribosomal subunit protein uL3</fullName>
    </recommendedName>
</protein>
<keyword evidence="5 7" id="KW-0687">Ribonucleoprotein</keyword>
<evidence type="ECO:0000256" key="5">
    <source>
        <dbReference type="ARBA" id="ARBA00023274"/>
    </source>
</evidence>
<dbReference type="GO" id="GO:0006412">
    <property type="term" value="P:translation"/>
    <property type="evidence" value="ECO:0007669"/>
    <property type="project" value="UniProtKB-UniRule"/>
</dbReference>
<dbReference type="InterPro" id="IPR019927">
    <property type="entry name" value="Ribosomal_uL3_bac/org-type"/>
</dbReference>
<dbReference type="PANTHER" id="PTHR11229:SF16">
    <property type="entry name" value="LARGE RIBOSOMAL SUBUNIT PROTEIN UL3C"/>
    <property type="match status" value="1"/>
</dbReference>
<evidence type="ECO:0000256" key="7">
    <source>
        <dbReference type="HAMAP-Rule" id="MF_01325"/>
    </source>
</evidence>
<evidence type="ECO:0000256" key="4">
    <source>
        <dbReference type="ARBA" id="ARBA00022980"/>
    </source>
</evidence>
<evidence type="ECO:0000313" key="9">
    <source>
        <dbReference type="EMBL" id="OGH93686.1"/>
    </source>
</evidence>
<evidence type="ECO:0000256" key="1">
    <source>
        <dbReference type="ARBA" id="ARBA00006540"/>
    </source>
</evidence>
<dbReference type="GO" id="GO:0003735">
    <property type="term" value="F:structural constituent of ribosome"/>
    <property type="evidence" value="ECO:0007669"/>
    <property type="project" value="UniProtKB-UniRule"/>
</dbReference>
<keyword evidence="2 7" id="KW-0699">rRNA-binding</keyword>
<dbReference type="NCBIfam" id="TIGR03625">
    <property type="entry name" value="L3_bact"/>
    <property type="match status" value="1"/>
</dbReference>
<dbReference type="SUPFAM" id="SSF50447">
    <property type="entry name" value="Translation proteins"/>
    <property type="match status" value="1"/>
</dbReference>
<comment type="subunit">
    <text evidence="7">Part of the 50S ribosomal subunit. Forms a cluster with proteins L14 and L19.</text>
</comment>
<evidence type="ECO:0000313" key="10">
    <source>
        <dbReference type="Proteomes" id="UP000178254"/>
    </source>
</evidence>
<accession>A0A1F6PBZ9</accession>
<feature type="region of interest" description="Disordered" evidence="8">
    <location>
        <begin position="237"/>
        <end position="257"/>
    </location>
</feature>
<feature type="compositionally biased region" description="Low complexity" evidence="8">
    <location>
        <begin position="237"/>
        <end position="246"/>
    </location>
</feature>